<dbReference type="PIR" id="T22065">
    <property type="entry name" value="T22065"/>
</dbReference>
<keyword evidence="5 11" id="KW-0862">Zinc</keyword>
<name>O45507_CAEEL</name>
<dbReference type="PANTHER" id="PTHR46397">
    <property type="entry name" value="NUCLEAR HORMONE RECEPTOR FAMILY-RELATED"/>
    <property type="match status" value="1"/>
</dbReference>
<dbReference type="eggNOG" id="KOG3575">
    <property type="taxonomic scope" value="Eukaryota"/>
</dbReference>
<keyword evidence="15" id="KW-1185">Reference proteome</keyword>
<dbReference type="Bgee" id="WBGene00009608">
    <property type="expression patterns" value="Expressed in larva"/>
</dbReference>
<keyword evidence="6 11" id="KW-0805">Transcription regulation</keyword>
<evidence type="ECO:0000256" key="11">
    <source>
        <dbReference type="RuleBase" id="RU004334"/>
    </source>
</evidence>
<gene>
    <name evidence="14 16" type="primary">nhr-265</name>
    <name evidence="14" type="ORF">CELE_F41D3.3</name>
    <name evidence="16" type="ORF">F41D3.3</name>
</gene>
<dbReference type="GO" id="GO:0008270">
    <property type="term" value="F:zinc ion binding"/>
    <property type="evidence" value="ECO:0007669"/>
    <property type="project" value="UniProtKB-KW"/>
</dbReference>
<evidence type="ECO:0000256" key="2">
    <source>
        <dbReference type="ARBA" id="ARBA00005993"/>
    </source>
</evidence>
<keyword evidence="3 11" id="KW-0479">Metal-binding</keyword>
<dbReference type="SMR" id="O45507"/>
<dbReference type="SUPFAM" id="SSF48508">
    <property type="entry name" value="Nuclear receptor ligand-binding domain"/>
    <property type="match status" value="1"/>
</dbReference>
<sequence length="348" mass="39694">MQVTAEFTHCPVCSLPCSMRYSHFGGICCPACASFFRRTVSLNIRYLCKKQNNCSGISKKYHIVCRACRYEKCIKKAGMKRSLVQHKQSDKNVPKYILLNEDRDVEFVRGFTTSSPVLKASPVASEDFSKILNIGSRDLLSYYVKQVESVEKQRFKNALQIQSVNELVTLQRTSTDSCLHCPGVDILDRESAQALRKHFQFADVWLDSAWEFSKSPELLFALGRSNLNNLNSLNNMNNTNQELSEFISLVKSTLVSPLSRLRLDITEFAAFKAIATWKLIYHETSTAMKIIAQEQYEGVTFALRRIYKTSRSIDDIEIAVRIGDLTLLVSAISEIYKEMVRLYRQMGV</sequence>
<dbReference type="IntAct" id="O45507">
    <property type="interactions" value="1"/>
</dbReference>
<keyword evidence="10 11" id="KW-0539">Nucleus</keyword>
<accession>O45507</accession>
<dbReference type="UCSC" id="F41D3.3">
    <property type="organism name" value="c. elegans"/>
</dbReference>
<dbReference type="GO" id="GO:0000978">
    <property type="term" value="F:RNA polymerase II cis-regulatory region sequence-specific DNA binding"/>
    <property type="evidence" value="ECO:0007669"/>
    <property type="project" value="InterPro"/>
</dbReference>
<proteinExistence type="inferred from homology"/>
<evidence type="ECO:0000256" key="7">
    <source>
        <dbReference type="ARBA" id="ARBA00023125"/>
    </source>
</evidence>
<dbReference type="CTD" id="185603"/>
<evidence type="ECO:0000256" key="9">
    <source>
        <dbReference type="ARBA" id="ARBA00023170"/>
    </source>
</evidence>
<evidence type="ECO:0000259" key="12">
    <source>
        <dbReference type="PROSITE" id="PS51030"/>
    </source>
</evidence>
<dbReference type="Proteomes" id="UP000001940">
    <property type="component" value="Chromosome I"/>
</dbReference>
<evidence type="ECO:0000256" key="10">
    <source>
        <dbReference type="ARBA" id="ARBA00023242"/>
    </source>
</evidence>
<keyword evidence="7 11" id="KW-0238">DNA-binding</keyword>
<keyword evidence="9 11" id="KW-0675">Receptor</keyword>
<dbReference type="AlphaFoldDB" id="O45507"/>
<comment type="similarity">
    <text evidence="2 11">Belongs to the nuclear hormone receptor family.</text>
</comment>
<dbReference type="SMART" id="SM00399">
    <property type="entry name" value="ZnF_C4"/>
    <property type="match status" value="1"/>
</dbReference>
<dbReference type="PROSITE" id="PS00031">
    <property type="entry name" value="NUCLEAR_REC_DBD_1"/>
    <property type="match status" value="1"/>
</dbReference>
<evidence type="ECO:0000259" key="13">
    <source>
        <dbReference type="PROSITE" id="PS51843"/>
    </source>
</evidence>
<dbReference type="WormBase" id="F41D3.3">
    <property type="protein sequence ID" value="CE16022"/>
    <property type="gene ID" value="WBGene00009608"/>
    <property type="gene designation" value="nhr-265"/>
</dbReference>
<dbReference type="KEGG" id="cel:CELE_F41D3.3"/>
<dbReference type="InterPro" id="IPR001628">
    <property type="entry name" value="Znf_hrmn_rcpt"/>
</dbReference>
<dbReference type="HOGENOM" id="CLU_066719_0_0_1"/>
<dbReference type="PaxDb" id="6239-F41D3.3"/>
<dbReference type="GO" id="GO:0005634">
    <property type="term" value="C:nucleus"/>
    <property type="evidence" value="ECO:0007669"/>
    <property type="project" value="UniProtKB-SubCell"/>
</dbReference>
<dbReference type="GO" id="GO:0003700">
    <property type="term" value="F:DNA-binding transcription factor activity"/>
    <property type="evidence" value="ECO:0007669"/>
    <property type="project" value="InterPro"/>
</dbReference>
<feature type="domain" description="Nuclear receptor" evidence="12">
    <location>
        <begin position="7"/>
        <end position="86"/>
    </location>
</feature>
<protein>
    <submittedName>
        <fullName evidence="14">Nuclear Hormone Receptor family</fullName>
    </submittedName>
</protein>
<evidence type="ECO:0000256" key="4">
    <source>
        <dbReference type="ARBA" id="ARBA00022771"/>
    </source>
</evidence>
<dbReference type="STRING" id="6239.F41D3.3.1"/>
<feature type="domain" description="NR LBD" evidence="13">
    <location>
        <begin position="131"/>
        <end position="348"/>
    </location>
</feature>
<evidence type="ECO:0000256" key="8">
    <source>
        <dbReference type="ARBA" id="ARBA00023163"/>
    </source>
</evidence>
<dbReference type="SMART" id="SM00430">
    <property type="entry name" value="HOLI"/>
    <property type="match status" value="1"/>
</dbReference>
<dbReference type="GeneID" id="185603"/>
<dbReference type="InterPro" id="IPR013088">
    <property type="entry name" value="Znf_NHR/GATA"/>
</dbReference>
<dbReference type="Pfam" id="PF00104">
    <property type="entry name" value="Hormone_recep"/>
    <property type="match status" value="1"/>
</dbReference>
<dbReference type="PANTHER" id="PTHR46397:SF3">
    <property type="entry name" value="NR LBD DOMAIN-CONTAINING PROTEIN-RELATED"/>
    <property type="match status" value="1"/>
</dbReference>
<evidence type="ECO:0000256" key="3">
    <source>
        <dbReference type="ARBA" id="ARBA00022723"/>
    </source>
</evidence>
<keyword evidence="8 11" id="KW-0804">Transcription</keyword>
<dbReference type="Pfam" id="PF00105">
    <property type="entry name" value="zf-C4"/>
    <property type="match status" value="1"/>
</dbReference>
<evidence type="ECO:0000256" key="6">
    <source>
        <dbReference type="ARBA" id="ARBA00023015"/>
    </source>
</evidence>
<dbReference type="SUPFAM" id="SSF57716">
    <property type="entry name" value="Glucocorticoid receptor-like (DNA-binding domain)"/>
    <property type="match status" value="1"/>
</dbReference>
<dbReference type="PhylomeDB" id="O45507"/>
<dbReference type="InterPro" id="IPR000536">
    <property type="entry name" value="Nucl_hrmn_rcpt_lig-bd"/>
</dbReference>
<organism evidence="14 15">
    <name type="scientific">Caenorhabditis elegans</name>
    <dbReference type="NCBI Taxonomy" id="6239"/>
    <lineage>
        <taxon>Eukaryota</taxon>
        <taxon>Metazoa</taxon>
        <taxon>Ecdysozoa</taxon>
        <taxon>Nematoda</taxon>
        <taxon>Chromadorea</taxon>
        <taxon>Rhabditida</taxon>
        <taxon>Rhabditina</taxon>
        <taxon>Rhabditomorpha</taxon>
        <taxon>Rhabditoidea</taxon>
        <taxon>Rhabditidae</taxon>
        <taxon>Peloderinae</taxon>
        <taxon>Caenorhabditis</taxon>
    </lineage>
</organism>
<dbReference type="PROSITE" id="PS51843">
    <property type="entry name" value="NR_LBD"/>
    <property type="match status" value="1"/>
</dbReference>
<dbReference type="InterPro" id="IPR049636">
    <property type="entry name" value="HNF4-like_DBD"/>
</dbReference>
<dbReference type="PROSITE" id="PS51030">
    <property type="entry name" value="NUCLEAR_REC_DBD_2"/>
    <property type="match status" value="1"/>
</dbReference>
<evidence type="ECO:0000256" key="1">
    <source>
        <dbReference type="ARBA" id="ARBA00004123"/>
    </source>
</evidence>
<dbReference type="Gene3D" id="1.10.565.10">
    <property type="entry name" value="Retinoid X Receptor"/>
    <property type="match status" value="1"/>
</dbReference>
<keyword evidence="4 11" id="KW-0863">Zinc-finger</keyword>
<dbReference type="EMBL" id="BX284601">
    <property type="protein sequence ID" value="CAB04374.1"/>
    <property type="molecule type" value="Genomic_DNA"/>
</dbReference>
<dbReference type="Gene3D" id="3.30.50.10">
    <property type="entry name" value="Erythroid Transcription Factor GATA-1, subunit A"/>
    <property type="match status" value="1"/>
</dbReference>
<evidence type="ECO:0000313" key="16">
    <source>
        <dbReference type="WormBase" id="F41D3.3"/>
    </source>
</evidence>
<evidence type="ECO:0000313" key="14">
    <source>
        <dbReference type="EMBL" id="CAB04374.1"/>
    </source>
</evidence>
<dbReference type="RefSeq" id="NP_493092.1">
    <property type="nucleotide sequence ID" value="NM_060691.2"/>
</dbReference>
<dbReference type="InterPro" id="IPR035500">
    <property type="entry name" value="NHR-like_dom_sf"/>
</dbReference>
<dbReference type="AGR" id="WB:WBGene00009608"/>
<evidence type="ECO:0000256" key="5">
    <source>
        <dbReference type="ARBA" id="ARBA00022833"/>
    </source>
</evidence>
<evidence type="ECO:0000313" key="15">
    <source>
        <dbReference type="Proteomes" id="UP000001940"/>
    </source>
</evidence>
<dbReference type="InParanoid" id="O45507"/>
<dbReference type="FunCoup" id="O45507">
    <property type="interactions" value="175"/>
</dbReference>
<reference evidence="14 15" key="1">
    <citation type="journal article" date="1998" name="Science">
        <title>Genome sequence of the nematode C. elegans: a platform for investigating biology.</title>
        <authorList>
            <consortium name="The C. elegans sequencing consortium"/>
            <person name="Sulson J.E."/>
            <person name="Waterston R."/>
        </authorList>
    </citation>
    <scope>NUCLEOTIDE SEQUENCE [LARGE SCALE GENOMIC DNA]</scope>
    <source>
        <strain evidence="14 15">Bristol N2</strain>
    </source>
</reference>
<comment type="subcellular location">
    <subcellularLocation>
        <location evidence="1 11">Nucleus</location>
    </subcellularLocation>
</comment>
<dbReference type="CDD" id="cd06960">
    <property type="entry name" value="NR_DBD_HNF4A"/>
    <property type="match status" value="1"/>
</dbReference>